<organism evidence="2">
    <name type="scientific">Aegilops tauschii</name>
    <name type="common">Tausch's goatgrass</name>
    <name type="synonym">Aegilops squarrosa</name>
    <dbReference type="NCBI Taxonomy" id="37682"/>
    <lineage>
        <taxon>Eukaryota</taxon>
        <taxon>Viridiplantae</taxon>
        <taxon>Streptophyta</taxon>
        <taxon>Embryophyta</taxon>
        <taxon>Tracheophyta</taxon>
        <taxon>Spermatophyta</taxon>
        <taxon>Magnoliopsida</taxon>
        <taxon>Liliopsida</taxon>
        <taxon>Poales</taxon>
        <taxon>Poaceae</taxon>
        <taxon>BOP clade</taxon>
        <taxon>Pooideae</taxon>
        <taxon>Triticodae</taxon>
        <taxon>Triticeae</taxon>
        <taxon>Triticinae</taxon>
        <taxon>Aegilops</taxon>
    </lineage>
</organism>
<accession>M8BNQ5</accession>
<name>M8BNQ5_AEGTA</name>
<feature type="compositionally biased region" description="Polar residues" evidence="1">
    <location>
        <begin position="162"/>
        <end position="187"/>
    </location>
</feature>
<proteinExistence type="predicted"/>
<reference evidence="2" key="1">
    <citation type="submission" date="2015-06" db="UniProtKB">
        <authorList>
            <consortium name="EnsemblPlants"/>
        </authorList>
    </citation>
    <scope>IDENTIFICATION</scope>
</reference>
<evidence type="ECO:0000256" key="1">
    <source>
        <dbReference type="SAM" id="MobiDB-lite"/>
    </source>
</evidence>
<sequence length="400" mass="44733">MKPCELSTHISTGNLAWLTWQQPHKPAHLVIEADSEMQPQGDVQPIAYTQVSKQPFAIPATQAIASQVQPYAQPHPPRHQQDVSQQQHPQMQYLPQQQHIQSHSTSINMCSSNRTHSLRKPCLLLKVLCIHHNISNMGIIFSSHQRIHPASLPKHRHKDFPLNTSIPSQIGQSYQQGMRSSQQQMHSQPFKPNGPQYMQQQHIPTSTSRSMSYVANSHQFQELGKSESAANATANTEVGGNTNGGGESSGIKPESLGDKNVNGEQNDFGMKKSNDIGREALGNSRAFHEEGSNSLHEHFRSLFPPYPGRYNVNPKDIEDVVELSRQMSSCKDLVVEPSQLGSLKGLNGTRDTRIILVRPLTVKRILSLMTIPKIEAFLRQDNHVFRLLFSRAHLSAGPYK</sequence>
<dbReference type="EnsemblPlants" id="EMT23458">
    <property type="protein sequence ID" value="EMT23458"/>
    <property type="gene ID" value="F775_00984"/>
</dbReference>
<feature type="region of interest" description="Disordered" evidence="1">
    <location>
        <begin position="153"/>
        <end position="212"/>
    </location>
</feature>
<protein>
    <submittedName>
        <fullName evidence="2">Uncharacterized protein</fullName>
    </submittedName>
</protein>
<feature type="region of interest" description="Disordered" evidence="1">
    <location>
        <begin position="235"/>
        <end position="272"/>
    </location>
</feature>
<dbReference type="AlphaFoldDB" id="M8BNQ5"/>
<dbReference type="ExpressionAtlas" id="M8BNQ5">
    <property type="expression patterns" value="baseline"/>
</dbReference>
<feature type="compositionally biased region" description="Polar residues" evidence="1">
    <location>
        <begin position="196"/>
        <end position="212"/>
    </location>
</feature>
<evidence type="ECO:0000313" key="2">
    <source>
        <dbReference type="EnsemblPlants" id="EMT23458"/>
    </source>
</evidence>